<evidence type="ECO:0000256" key="1">
    <source>
        <dbReference type="SAM" id="Phobius"/>
    </source>
</evidence>
<evidence type="ECO:0000313" key="2">
    <source>
        <dbReference type="EMBL" id="QEY70743.1"/>
    </source>
</evidence>
<sequence>MSLQCPCCQSPRIAMSAPARRLGATVGAIGGAACVLSSAFFGRQAKDVALLLGAIVGAANGCLMGAKLGLQLDHHVVDSSLCLICGHRFNLPT</sequence>
<name>A0A9X7MWK9_PSEDE</name>
<dbReference type="OrthoDB" id="6900411at2"/>
<proteinExistence type="predicted"/>
<keyword evidence="3" id="KW-1185">Reference proteome</keyword>
<keyword evidence="1" id="KW-0472">Membrane</keyword>
<dbReference type="Proteomes" id="UP000326659">
    <property type="component" value="Chromosome"/>
</dbReference>
<feature type="transmembrane region" description="Helical" evidence="1">
    <location>
        <begin position="48"/>
        <end position="66"/>
    </location>
</feature>
<accession>A0A9X7MWK9</accession>
<dbReference type="AlphaFoldDB" id="A0A9X7MWK9"/>
<organism evidence="2 3">
    <name type="scientific">Pseudomonas denitrificans</name>
    <dbReference type="NCBI Taxonomy" id="43306"/>
    <lineage>
        <taxon>Bacteria</taxon>
        <taxon>Pseudomonadati</taxon>
        <taxon>Pseudomonadota</taxon>
        <taxon>Gammaproteobacteria</taxon>
        <taxon>Pseudomonadales</taxon>
        <taxon>Pseudomonadaceae</taxon>
        <taxon>Halopseudomonas</taxon>
    </lineage>
</organism>
<protein>
    <submittedName>
        <fullName evidence="2">Uncharacterized protein</fullName>
    </submittedName>
</protein>
<dbReference type="EMBL" id="CP043626">
    <property type="protein sequence ID" value="QEY70743.1"/>
    <property type="molecule type" value="Genomic_DNA"/>
</dbReference>
<keyword evidence="1" id="KW-1133">Transmembrane helix</keyword>
<feature type="transmembrane region" description="Helical" evidence="1">
    <location>
        <begin position="22"/>
        <end position="42"/>
    </location>
</feature>
<gene>
    <name evidence="2" type="ORF">F1C79_03240</name>
</gene>
<keyword evidence="1" id="KW-0812">Transmembrane</keyword>
<dbReference type="KEGG" id="pden:F1C79_03240"/>
<evidence type="ECO:0000313" key="3">
    <source>
        <dbReference type="Proteomes" id="UP000326659"/>
    </source>
</evidence>
<reference evidence="2 3" key="1">
    <citation type="submission" date="2019-09" db="EMBL/GenBank/DDBJ databases">
        <title>Prosopis cineraria nodule microbiome.</title>
        <authorList>
            <person name="Chaluvadi S.R."/>
            <person name="Ali R."/>
            <person name="Wang X."/>
        </authorList>
    </citation>
    <scope>NUCLEOTIDE SEQUENCE [LARGE SCALE GENOMIC DNA]</scope>
    <source>
        <strain evidence="2 3">BG1</strain>
    </source>
</reference>